<keyword evidence="1" id="KW-0813">Transport</keyword>
<name>W7HVP6_9PEZI</name>
<dbReference type="AlphaFoldDB" id="W7HVP6"/>
<organism evidence="5 6">
    <name type="scientific">Drechslerella stenobrocha 248</name>
    <dbReference type="NCBI Taxonomy" id="1043628"/>
    <lineage>
        <taxon>Eukaryota</taxon>
        <taxon>Fungi</taxon>
        <taxon>Dikarya</taxon>
        <taxon>Ascomycota</taxon>
        <taxon>Pezizomycotina</taxon>
        <taxon>Orbiliomycetes</taxon>
        <taxon>Orbiliales</taxon>
        <taxon>Orbiliaceae</taxon>
        <taxon>Drechslerella</taxon>
    </lineage>
</organism>
<sequence length="273" mass="29055">MFRPQTPGSLSQSPYGAQYPSQSTASSTPPPPRPNAAYATPPIATGPPSNRYAPQQSTQPNNAIPPAGPAGRGIMPPPTNHAYAPPPAQTPYGQPPQQIYPPPHQAQGPPPMAGPPMTGPPPMAGPPQGPPPRGSSTTGSRPEIGSSHPPPPKSATPAQKYPKGDRSHIPEHSRLLFEILEEEMQRVTTNAPPDYQTQVQQLGKRLSAFLDHLNNDDLLTQDTVGALTTAFVHVRNKNFAEASNVYSNVPQQELGGFGAVHKKLIQLSEFAQQ</sequence>
<dbReference type="GO" id="GO:0005198">
    <property type="term" value="F:structural molecule activity"/>
    <property type="evidence" value="ECO:0007669"/>
    <property type="project" value="TreeGrafter"/>
</dbReference>
<evidence type="ECO:0000313" key="5">
    <source>
        <dbReference type="EMBL" id="EWC47584.1"/>
    </source>
</evidence>
<gene>
    <name evidence="5" type="ORF">DRE_03204</name>
</gene>
<keyword evidence="6" id="KW-1185">Reference proteome</keyword>
<dbReference type="OrthoDB" id="542917at2759"/>
<dbReference type="GO" id="GO:0030127">
    <property type="term" value="C:COPII vesicle coat"/>
    <property type="evidence" value="ECO:0007669"/>
    <property type="project" value="TreeGrafter"/>
</dbReference>
<dbReference type="EMBL" id="KI966409">
    <property type="protein sequence ID" value="EWC47584.1"/>
    <property type="molecule type" value="Genomic_DNA"/>
</dbReference>
<dbReference type="PANTHER" id="PTHR13923">
    <property type="entry name" value="SEC31-RELATED PROTEIN"/>
    <property type="match status" value="1"/>
</dbReference>
<proteinExistence type="predicted"/>
<keyword evidence="3" id="KW-0677">Repeat</keyword>
<evidence type="ECO:0000256" key="2">
    <source>
        <dbReference type="ARBA" id="ARBA00022574"/>
    </source>
</evidence>
<evidence type="ECO:0000256" key="1">
    <source>
        <dbReference type="ARBA" id="ARBA00022448"/>
    </source>
</evidence>
<evidence type="ECO:0000256" key="4">
    <source>
        <dbReference type="SAM" id="MobiDB-lite"/>
    </source>
</evidence>
<dbReference type="GO" id="GO:0007029">
    <property type="term" value="P:endoplasmic reticulum organization"/>
    <property type="evidence" value="ECO:0007669"/>
    <property type="project" value="TreeGrafter"/>
</dbReference>
<dbReference type="GO" id="GO:0090110">
    <property type="term" value="P:COPII-coated vesicle cargo loading"/>
    <property type="evidence" value="ECO:0007669"/>
    <property type="project" value="TreeGrafter"/>
</dbReference>
<accession>W7HVP6</accession>
<evidence type="ECO:0000256" key="3">
    <source>
        <dbReference type="ARBA" id="ARBA00022737"/>
    </source>
</evidence>
<evidence type="ECO:0000313" key="6">
    <source>
        <dbReference type="Proteomes" id="UP000024837"/>
    </source>
</evidence>
<reference evidence="5 6" key="1">
    <citation type="submission" date="2013-05" db="EMBL/GenBank/DDBJ databases">
        <title>Drechslerella stenobrocha genome reveals carnivorous origination and mechanical trapping mechanism of predatory fungi.</title>
        <authorList>
            <person name="Liu X."/>
            <person name="Zhang W."/>
            <person name="Liu K."/>
        </authorList>
    </citation>
    <scope>NUCLEOTIDE SEQUENCE [LARGE SCALE GENOMIC DNA]</scope>
    <source>
        <strain evidence="5 6">248</strain>
    </source>
</reference>
<evidence type="ECO:0008006" key="7">
    <source>
        <dbReference type="Google" id="ProtNLM"/>
    </source>
</evidence>
<protein>
    <recommendedName>
        <fullName evidence="7">SRA1/Sec31 domain-containing protein</fullName>
    </recommendedName>
</protein>
<feature type="compositionally biased region" description="Pro residues" evidence="4">
    <location>
        <begin position="98"/>
        <end position="133"/>
    </location>
</feature>
<keyword evidence="2" id="KW-0853">WD repeat</keyword>
<dbReference type="GO" id="GO:0070971">
    <property type="term" value="C:endoplasmic reticulum exit site"/>
    <property type="evidence" value="ECO:0007669"/>
    <property type="project" value="TreeGrafter"/>
</dbReference>
<feature type="compositionally biased region" description="Polar residues" evidence="4">
    <location>
        <begin position="1"/>
        <end position="15"/>
    </location>
</feature>
<dbReference type="Gene3D" id="1.20.940.10">
    <property type="entry name" value="Functional domain of the splicing factor Prp18"/>
    <property type="match status" value="1"/>
</dbReference>
<dbReference type="Proteomes" id="UP000024837">
    <property type="component" value="Unassembled WGS sequence"/>
</dbReference>
<dbReference type="InterPro" id="IPR040251">
    <property type="entry name" value="SEC31-like"/>
</dbReference>
<feature type="compositionally biased region" description="Pro residues" evidence="4">
    <location>
        <begin position="75"/>
        <end position="89"/>
    </location>
</feature>
<feature type="region of interest" description="Disordered" evidence="4">
    <location>
        <begin position="1"/>
        <end position="168"/>
    </location>
</feature>
<dbReference type="HOGENOM" id="CLU_103401_0_0_1"/>
<dbReference type="PANTHER" id="PTHR13923:SF11">
    <property type="entry name" value="SECRETORY 31, ISOFORM D"/>
    <property type="match status" value="1"/>
</dbReference>